<dbReference type="InterPro" id="IPR021373">
    <property type="entry name" value="DUF2993"/>
</dbReference>
<keyword evidence="3" id="KW-1185">Reference proteome</keyword>
<dbReference type="Pfam" id="PF11209">
    <property type="entry name" value="LmeA"/>
    <property type="match status" value="1"/>
</dbReference>
<accession>A0ABW6W564</accession>
<evidence type="ECO:0000313" key="3">
    <source>
        <dbReference type="Proteomes" id="UP001602245"/>
    </source>
</evidence>
<protein>
    <submittedName>
        <fullName evidence="2">LmeA family phospholipid-binding protein</fullName>
    </submittedName>
</protein>
<keyword evidence="1" id="KW-0472">Membrane</keyword>
<keyword evidence="1" id="KW-0812">Transmembrane</keyword>
<dbReference type="Proteomes" id="UP001602245">
    <property type="component" value="Unassembled WGS sequence"/>
</dbReference>
<keyword evidence="1" id="KW-1133">Transmembrane helix</keyword>
<name>A0ABW6W564_9ACTN</name>
<sequence length="485" mass="50310">MTEVYRASHLIRRFRPRIGKKWVAVAASVVVLIVAAGMLALAVPLPFLEGFLGRQVVSRVSSQVACPGALAQAPAVTVAGGPLLPQVLRGNLEELRLSVPDATLSGVPHAAFTATMKDVSQHADNTHVGAIDANITVGFRNLPATPGATMPQFGRASDGGLTVEVVMPPEAAKNVKAKLFLKMTIQGETVRSVPRQLQIFGQTIAAGRVSDLTGGVRTERLPHLPDGVAYKSIAPRKDGVHVALGGVSTTPLSALPAQVGGRDVTYAASDGLLGINTSAIGVPLTIFTAPVLSGGTLTLSPAKVHILGGDHGLNDPLAKLVLSQIDQKDLSRTLPALPAGVSYKSVSVDAGGIRVVIDGVTVRPFSALTQPPGDNPTVFGAENGLLTATQKGGSGDATPIVLYGRPVIRGTTLDISPRQIEMFGIRFPAADVLREVAAQQTTFPLQSLPAHLTYDRVDVLPAALRIHLTGNDVTLARGSLTGGGC</sequence>
<gene>
    <name evidence="2" type="ORF">ACFY35_03340</name>
</gene>
<dbReference type="RefSeq" id="WP_020511221.1">
    <property type="nucleotide sequence ID" value="NZ_JBIAZU010000001.1"/>
</dbReference>
<proteinExistence type="predicted"/>
<evidence type="ECO:0000313" key="2">
    <source>
        <dbReference type="EMBL" id="MFF5288444.1"/>
    </source>
</evidence>
<dbReference type="EMBL" id="JBIAZU010000001">
    <property type="protein sequence ID" value="MFF5288444.1"/>
    <property type="molecule type" value="Genomic_DNA"/>
</dbReference>
<organism evidence="2 3">
    <name type="scientific">Paractinoplanes globisporus</name>
    <dbReference type="NCBI Taxonomy" id="113565"/>
    <lineage>
        <taxon>Bacteria</taxon>
        <taxon>Bacillati</taxon>
        <taxon>Actinomycetota</taxon>
        <taxon>Actinomycetes</taxon>
        <taxon>Micromonosporales</taxon>
        <taxon>Micromonosporaceae</taxon>
        <taxon>Paractinoplanes</taxon>
    </lineage>
</organism>
<feature type="transmembrane region" description="Helical" evidence="1">
    <location>
        <begin position="22"/>
        <end position="48"/>
    </location>
</feature>
<reference evidence="2 3" key="1">
    <citation type="submission" date="2024-10" db="EMBL/GenBank/DDBJ databases">
        <title>The Natural Products Discovery Center: Release of the First 8490 Sequenced Strains for Exploring Actinobacteria Biosynthetic Diversity.</title>
        <authorList>
            <person name="Kalkreuter E."/>
            <person name="Kautsar S.A."/>
            <person name="Yang D."/>
            <person name="Bader C.D."/>
            <person name="Teijaro C.N."/>
            <person name="Fluegel L."/>
            <person name="Davis C.M."/>
            <person name="Simpson J.R."/>
            <person name="Lauterbach L."/>
            <person name="Steele A.D."/>
            <person name="Gui C."/>
            <person name="Meng S."/>
            <person name="Li G."/>
            <person name="Viehrig K."/>
            <person name="Ye F."/>
            <person name="Su P."/>
            <person name="Kiefer A.F."/>
            <person name="Nichols A."/>
            <person name="Cepeda A.J."/>
            <person name="Yan W."/>
            <person name="Fan B."/>
            <person name="Jiang Y."/>
            <person name="Adhikari A."/>
            <person name="Zheng C.-J."/>
            <person name="Schuster L."/>
            <person name="Cowan T.M."/>
            <person name="Smanski M.J."/>
            <person name="Chevrette M.G."/>
            <person name="De Carvalho L.P.S."/>
            <person name="Shen B."/>
        </authorList>
    </citation>
    <scope>NUCLEOTIDE SEQUENCE [LARGE SCALE GENOMIC DNA]</scope>
    <source>
        <strain evidence="2 3">NPDC000087</strain>
    </source>
</reference>
<comment type="caution">
    <text evidence="2">The sequence shown here is derived from an EMBL/GenBank/DDBJ whole genome shotgun (WGS) entry which is preliminary data.</text>
</comment>
<evidence type="ECO:0000256" key="1">
    <source>
        <dbReference type="SAM" id="Phobius"/>
    </source>
</evidence>